<proteinExistence type="predicted"/>
<evidence type="ECO:0008006" key="3">
    <source>
        <dbReference type="Google" id="ProtNLM"/>
    </source>
</evidence>
<dbReference type="OrthoDB" id="763376at2"/>
<dbReference type="eggNOG" id="ENOG5032Z3U">
    <property type="taxonomic scope" value="Bacteria"/>
</dbReference>
<dbReference type="PROSITE" id="PS51257">
    <property type="entry name" value="PROKAR_LIPOPROTEIN"/>
    <property type="match status" value="1"/>
</dbReference>
<dbReference type="STRING" id="238.BBD35_17270"/>
<evidence type="ECO:0000313" key="2">
    <source>
        <dbReference type="Proteomes" id="UP000188947"/>
    </source>
</evidence>
<sequence length="184" mass="20963">MKKLFIISALAILSCKERPRKEAADFSVQQSGNAVYENEQKSADEAQKWLTVHVENYFAGDLGKLDKMMQDITTKDYYDYKSDAMNVDMDVNGSFTQKEFEQKWKDKFDTSKAGINIGFLISGQDWDTVKLTQCKLISQTADSFMFDVVLTDQPNKVSYPVKVKLVKENTGFLIADVLQENPEI</sequence>
<protein>
    <recommendedName>
        <fullName evidence="3">DUF3828 domain-containing protein</fullName>
    </recommendedName>
</protein>
<dbReference type="Proteomes" id="UP000188947">
    <property type="component" value="Unassembled WGS sequence"/>
</dbReference>
<name>A0A1V3U1R1_ELIME</name>
<keyword evidence="2" id="KW-1185">Reference proteome</keyword>
<dbReference type="EMBL" id="MPOG01000007">
    <property type="protein sequence ID" value="OOH96607.1"/>
    <property type="molecule type" value="Genomic_DNA"/>
</dbReference>
<dbReference type="AlphaFoldDB" id="A0A1V3U1R1"/>
<organism evidence="1 2">
    <name type="scientific">Elizabethkingia meningoseptica</name>
    <name type="common">Chryseobacterium meningosepticum</name>
    <dbReference type="NCBI Taxonomy" id="238"/>
    <lineage>
        <taxon>Bacteria</taxon>
        <taxon>Pseudomonadati</taxon>
        <taxon>Bacteroidota</taxon>
        <taxon>Flavobacteriia</taxon>
        <taxon>Flavobacteriales</taxon>
        <taxon>Weeksellaceae</taxon>
        <taxon>Elizabethkingia</taxon>
    </lineage>
</organism>
<gene>
    <name evidence="1" type="ORF">BMF97_04840</name>
</gene>
<accession>A0A1V3U1R1</accession>
<reference evidence="1 2" key="1">
    <citation type="submission" date="2016-11" db="EMBL/GenBank/DDBJ databases">
        <title>Genome sequence and comparative genomic analysis of clinical strain Elizabethkingia meningoseptica 61421 PRCM.</title>
        <authorList>
            <person name="Wang M."/>
            <person name="Hu S."/>
            <person name="Cao L."/>
            <person name="Jiang T."/>
            <person name="Zhou Y."/>
            <person name="Ming D."/>
        </authorList>
    </citation>
    <scope>NUCLEOTIDE SEQUENCE [LARGE SCALE GENOMIC DNA]</scope>
    <source>
        <strain evidence="1 2">61421 PRCM</strain>
    </source>
</reference>
<comment type="caution">
    <text evidence="1">The sequence shown here is derived from an EMBL/GenBank/DDBJ whole genome shotgun (WGS) entry which is preliminary data.</text>
</comment>
<evidence type="ECO:0000313" key="1">
    <source>
        <dbReference type="EMBL" id="OOH96607.1"/>
    </source>
</evidence>
<dbReference type="RefSeq" id="WP_069214375.1">
    <property type="nucleotide sequence ID" value="NZ_FTRA01000014.1"/>
</dbReference>